<dbReference type="InterPro" id="IPR015813">
    <property type="entry name" value="Pyrv/PenolPyrv_kinase-like_dom"/>
</dbReference>
<evidence type="ECO:0000313" key="16">
    <source>
        <dbReference type="Proteomes" id="UP000276260"/>
    </source>
</evidence>
<keyword evidence="13" id="KW-0460">Magnesium</keyword>
<dbReference type="Pfam" id="PF02896">
    <property type="entry name" value="PEP-utilizers_C"/>
    <property type="match status" value="1"/>
</dbReference>
<dbReference type="GO" id="GO:0008965">
    <property type="term" value="F:phosphoenolpyruvate-protein phosphotransferase activity"/>
    <property type="evidence" value="ECO:0007669"/>
    <property type="project" value="UniProtKB-EC"/>
</dbReference>
<sequence>MLSQLRRIVQDVAQEPVLNNALAGLVSNVKNALKTECCSVYLADYEQQHFMLMATDGLNPEAVGQVAIGFSEGLIGWVGQREEPINLAQAHLHPRFKVTPEVSEDRFSAFLGCPIIHHRKVLGVLTIQQGESRVFSEDEESFLVTLGVQLASVLVNAEMRQAASQNSKQQKNTGQLQGLPGAPGIAIGEGFVLEPSSDFDAISLKKVDDPEKELSRFYKAVKITKAEFNRLAERMAGHLPPDALAIFDVYHQLLDAASLGNEIEKQIHEGWCAKSALKRVVEKFARQFDDMDDPYLRERGTDIRDLGQRVLNHLLDTEQRHHKLPEKVVLVADNVTATMLAEIPRAQLVAIVSLKGSVNSHAAIMARALGIPAVMGLDELPLFHWQSQRLIVDGYRGQILVAPAEPILAEYQALISEDAQLSARYQSEMHLNAQSACGVPFSLMVNAGLAIELESAQPSYTDGIGLYRTEFPFIMRNRFPTEAEQIELYKKVLASHPTKAVVMRTLDVGGDKALPYFSIIEENPFLGWRGIRLTLDHPEIFLVQIRAMLKANIGQGNLHILLPMISDLAEVDESLRLIKQATFELTDELAGTEVQLPKAKVGVMIEVPSIMYQLPELARKIDFCSVGTNDLTQYLLAVDRNNPRVAGLYDAMHPAVLRALHQMSLQAQGLQLPMSICGELAGEPAGVLILAAMGYDKFSMNSSNLAKIKWLLRRVHLSELQLLLPEILACQSPKQVRLQVQRFLDQKQLLNQLRA</sequence>
<dbReference type="Gene3D" id="3.20.20.60">
    <property type="entry name" value="Phosphoenolpyruvate-binding domains"/>
    <property type="match status" value="1"/>
</dbReference>
<dbReference type="Pfam" id="PF05524">
    <property type="entry name" value="PEP-utilisers_N"/>
    <property type="match status" value="1"/>
</dbReference>
<evidence type="ECO:0000313" key="15">
    <source>
        <dbReference type="EMBL" id="RRJ23246.1"/>
    </source>
</evidence>
<dbReference type="SUPFAM" id="SSF47831">
    <property type="entry name" value="Enzyme I of the PEP:sugar phosphotransferase system HPr-binding (sub)domain"/>
    <property type="match status" value="1"/>
</dbReference>
<dbReference type="Pfam" id="PF01590">
    <property type="entry name" value="GAF"/>
    <property type="match status" value="1"/>
</dbReference>
<gene>
    <name evidence="15" type="primary">ptsP</name>
    <name evidence="15" type="ORF">EIK76_03940</name>
</gene>
<keyword evidence="9 15" id="KW-0808">Transferase</keyword>
<dbReference type="InterPro" id="IPR008731">
    <property type="entry name" value="PTS_EIN"/>
</dbReference>
<dbReference type="InterPro" id="IPR029016">
    <property type="entry name" value="GAF-like_dom_sf"/>
</dbReference>
<evidence type="ECO:0000256" key="9">
    <source>
        <dbReference type="ARBA" id="ARBA00022679"/>
    </source>
</evidence>
<keyword evidence="10" id="KW-0598">Phosphotransferase system</keyword>
<dbReference type="InterPro" id="IPR050499">
    <property type="entry name" value="PEP-utilizing_PTS_enzyme"/>
</dbReference>
<dbReference type="Gene3D" id="3.50.30.10">
    <property type="entry name" value="Phosphohistidine domain"/>
    <property type="match status" value="1"/>
</dbReference>
<dbReference type="GO" id="GO:0005737">
    <property type="term" value="C:cytoplasm"/>
    <property type="evidence" value="ECO:0007669"/>
    <property type="project" value="UniProtKB-SubCell"/>
</dbReference>
<evidence type="ECO:0000256" key="13">
    <source>
        <dbReference type="ARBA" id="ARBA00022842"/>
    </source>
</evidence>
<evidence type="ECO:0000256" key="10">
    <source>
        <dbReference type="ARBA" id="ARBA00022683"/>
    </source>
</evidence>
<dbReference type="PANTHER" id="PTHR46244:SF1">
    <property type="entry name" value="PHOSPHOENOLPYRUVATE-DEPENDENT PHOSPHOTRANSFERASE SYSTEM"/>
    <property type="match status" value="1"/>
</dbReference>
<dbReference type="SMART" id="SM00065">
    <property type="entry name" value="GAF"/>
    <property type="match status" value="1"/>
</dbReference>
<organism evidence="15 16">
    <name type="scientific">Rheinheimera mesophila</name>
    <dbReference type="NCBI Taxonomy" id="1547515"/>
    <lineage>
        <taxon>Bacteria</taxon>
        <taxon>Pseudomonadati</taxon>
        <taxon>Pseudomonadota</taxon>
        <taxon>Gammaproteobacteria</taxon>
        <taxon>Chromatiales</taxon>
        <taxon>Chromatiaceae</taxon>
        <taxon>Rheinheimera</taxon>
    </lineage>
</organism>
<feature type="domain" description="GAF" evidence="14">
    <location>
        <begin position="17"/>
        <end position="164"/>
    </location>
</feature>
<comment type="similarity">
    <text evidence="4">Belongs to the PEP-utilizing enzyme family.</text>
</comment>
<accession>A0A3P3QPR0</accession>
<proteinExistence type="inferred from homology"/>
<evidence type="ECO:0000256" key="11">
    <source>
        <dbReference type="ARBA" id="ARBA00022723"/>
    </source>
</evidence>
<dbReference type="AlphaFoldDB" id="A0A3P3QPR0"/>
<dbReference type="Gene3D" id="3.30.450.40">
    <property type="match status" value="1"/>
</dbReference>
<evidence type="ECO:0000256" key="6">
    <source>
        <dbReference type="ARBA" id="ARBA00022448"/>
    </source>
</evidence>
<dbReference type="NCBIfam" id="TIGR01417">
    <property type="entry name" value="PTS_I_fam"/>
    <property type="match status" value="1"/>
</dbReference>
<evidence type="ECO:0000256" key="5">
    <source>
        <dbReference type="ARBA" id="ARBA00012232"/>
    </source>
</evidence>
<dbReference type="Gene3D" id="1.10.274.10">
    <property type="entry name" value="PtsI, HPr-binding domain"/>
    <property type="match status" value="1"/>
</dbReference>
<dbReference type="PANTHER" id="PTHR46244">
    <property type="entry name" value="PHOSPHOENOLPYRUVATE-PROTEIN PHOSPHOTRANSFERASE"/>
    <property type="match status" value="1"/>
</dbReference>
<dbReference type="InterPro" id="IPR036637">
    <property type="entry name" value="Phosphohistidine_dom_sf"/>
</dbReference>
<comment type="cofactor">
    <cofactor evidence="2">
        <name>Mg(2+)</name>
        <dbReference type="ChEBI" id="CHEBI:18420"/>
    </cofactor>
</comment>
<dbReference type="InterPro" id="IPR003018">
    <property type="entry name" value="GAF"/>
</dbReference>
<dbReference type="OrthoDB" id="9765468at2"/>
<keyword evidence="16" id="KW-1185">Reference proteome</keyword>
<evidence type="ECO:0000256" key="7">
    <source>
        <dbReference type="ARBA" id="ARBA00022490"/>
    </source>
</evidence>
<keyword evidence="11" id="KW-0479">Metal-binding</keyword>
<reference evidence="15 16" key="1">
    <citation type="submission" date="2018-11" db="EMBL/GenBank/DDBJ databases">
        <title>Draft genome analysis of Rheinheimera mesophila isolated from an industrial waste site.</title>
        <authorList>
            <person name="Yu Q."/>
            <person name="Qi Y."/>
            <person name="Zhang H."/>
            <person name="Lu Y."/>
            <person name="Pu J."/>
        </authorList>
    </citation>
    <scope>NUCLEOTIDE SEQUENCE [LARGE SCALE GENOMIC DNA]</scope>
    <source>
        <strain evidence="15 16">IITR13</strain>
    </source>
</reference>
<evidence type="ECO:0000256" key="4">
    <source>
        <dbReference type="ARBA" id="ARBA00007837"/>
    </source>
</evidence>
<dbReference type="SUPFAM" id="SSF55781">
    <property type="entry name" value="GAF domain-like"/>
    <property type="match status" value="1"/>
</dbReference>
<dbReference type="NCBIfam" id="NF008283">
    <property type="entry name" value="PRK11061.1"/>
    <property type="match status" value="1"/>
</dbReference>
<keyword evidence="12" id="KW-0418">Kinase</keyword>
<comment type="caution">
    <text evidence="15">The sequence shown here is derived from an EMBL/GenBank/DDBJ whole genome shotgun (WGS) entry which is preliminary data.</text>
</comment>
<evidence type="ECO:0000259" key="14">
    <source>
        <dbReference type="SMART" id="SM00065"/>
    </source>
</evidence>
<dbReference type="InterPro" id="IPR008279">
    <property type="entry name" value="PEP-util_enz_mobile_dom"/>
</dbReference>
<name>A0A3P3QPR0_9GAMM</name>
<keyword evidence="15" id="KW-0670">Pyruvate</keyword>
<evidence type="ECO:0000256" key="3">
    <source>
        <dbReference type="ARBA" id="ARBA00004496"/>
    </source>
</evidence>
<dbReference type="RefSeq" id="WP_046519138.1">
    <property type="nucleotide sequence ID" value="NZ_LAVS01000008.1"/>
</dbReference>
<keyword evidence="6" id="KW-0813">Transport</keyword>
<dbReference type="GO" id="GO:0016301">
    <property type="term" value="F:kinase activity"/>
    <property type="evidence" value="ECO:0007669"/>
    <property type="project" value="UniProtKB-KW"/>
</dbReference>
<comment type="subcellular location">
    <subcellularLocation>
        <location evidence="3">Cytoplasm</location>
    </subcellularLocation>
</comment>
<protein>
    <recommendedName>
        <fullName evidence="5">phosphoenolpyruvate--protein phosphotransferase</fullName>
        <ecNumber evidence="5">2.7.3.9</ecNumber>
    </recommendedName>
</protein>
<dbReference type="SUPFAM" id="SSF51621">
    <property type="entry name" value="Phosphoenolpyruvate/pyruvate domain"/>
    <property type="match status" value="1"/>
</dbReference>
<dbReference type="Pfam" id="PF00391">
    <property type="entry name" value="PEP-utilizers"/>
    <property type="match status" value="1"/>
</dbReference>
<evidence type="ECO:0000256" key="1">
    <source>
        <dbReference type="ARBA" id="ARBA00000683"/>
    </source>
</evidence>
<dbReference type="InterPro" id="IPR036618">
    <property type="entry name" value="PtsI_HPr-bd_sf"/>
</dbReference>
<dbReference type="SUPFAM" id="SSF52009">
    <property type="entry name" value="Phosphohistidine domain"/>
    <property type="match status" value="1"/>
</dbReference>
<evidence type="ECO:0000256" key="8">
    <source>
        <dbReference type="ARBA" id="ARBA00022597"/>
    </source>
</evidence>
<keyword evidence="8" id="KW-0762">Sugar transport</keyword>
<comment type="catalytic activity">
    <reaction evidence="1">
        <text>L-histidyl-[protein] + phosphoenolpyruvate = N(pros)-phospho-L-histidyl-[protein] + pyruvate</text>
        <dbReference type="Rhea" id="RHEA:23880"/>
        <dbReference type="Rhea" id="RHEA-COMP:9745"/>
        <dbReference type="Rhea" id="RHEA-COMP:9746"/>
        <dbReference type="ChEBI" id="CHEBI:15361"/>
        <dbReference type="ChEBI" id="CHEBI:29979"/>
        <dbReference type="ChEBI" id="CHEBI:58702"/>
        <dbReference type="ChEBI" id="CHEBI:64837"/>
        <dbReference type="EC" id="2.7.3.9"/>
    </reaction>
</comment>
<dbReference type="GO" id="GO:0009401">
    <property type="term" value="P:phosphoenolpyruvate-dependent sugar phosphotransferase system"/>
    <property type="evidence" value="ECO:0007669"/>
    <property type="project" value="UniProtKB-KW"/>
</dbReference>
<evidence type="ECO:0000256" key="2">
    <source>
        <dbReference type="ARBA" id="ARBA00001946"/>
    </source>
</evidence>
<dbReference type="EMBL" id="RRCF01000001">
    <property type="protein sequence ID" value="RRJ23246.1"/>
    <property type="molecule type" value="Genomic_DNA"/>
</dbReference>
<dbReference type="EC" id="2.7.3.9" evidence="5"/>
<dbReference type="InterPro" id="IPR000121">
    <property type="entry name" value="PEP_util_C"/>
</dbReference>
<dbReference type="Proteomes" id="UP000276260">
    <property type="component" value="Unassembled WGS sequence"/>
</dbReference>
<dbReference type="InterPro" id="IPR040442">
    <property type="entry name" value="Pyrv_kinase-like_dom_sf"/>
</dbReference>
<keyword evidence="7" id="KW-0963">Cytoplasm</keyword>
<dbReference type="PRINTS" id="PR01736">
    <property type="entry name" value="PHPHTRNFRASE"/>
</dbReference>
<dbReference type="InterPro" id="IPR006318">
    <property type="entry name" value="PTS_EI-like"/>
</dbReference>
<dbReference type="GO" id="GO:0046872">
    <property type="term" value="F:metal ion binding"/>
    <property type="evidence" value="ECO:0007669"/>
    <property type="project" value="UniProtKB-KW"/>
</dbReference>
<evidence type="ECO:0000256" key="12">
    <source>
        <dbReference type="ARBA" id="ARBA00022777"/>
    </source>
</evidence>